<dbReference type="InterPro" id="IPR039657">
    <property type="entry name" value="Dimethylallyltransferase"/>
</dbReference>
<evidence type="ECO:0000256" key="4">
    <source>
        <dbReference type="ARBA" id="ARBA00022679"/>
    </source>
</evidence>
<feature type="site" description="Interaction with substrate tRNA" evidence="10">
    <location>
        <position position="143"/>
    </location>
</feature>
<dbReference type="SUPFAM" id="SSF52540">
    <property type="entry name" value="P-loop containing nucleoside triphosphate hydrolases"/>
    <property type="match status" value="1"/>
</dbReference>
<keyword evidence="8 10" id="KW-0460">Magnesium</keyword>
<keyword evidence="15" id="KW-1185">Reference proteome</keyword>
<evidence type="ECO:0000256" key="12">
    <source>
        <dbReference type="RuleBase" id="RU003784"/>
    </source>
</evidence>
<comment type="cofactor">
    <cofactor evidence="1 10">
        <name>Mg(2+)</name>
        <dbReference type="ChEBI" id="CHEBI:18420"/>
    </cofactor>
</comment>
<dbReference type="PANTHER" id="PTHR11088:SF60">
    <property type="entry name" value="TRNA DIMETHYLALLYLTRANSFERASE"/>
    <property type="match status" value="1"/>
</dbReference>
<dbReference type="GO" id="GO:0006400">
    <property type="term" value="P:tRNA modification"/>
    <property type="evidence" value="ECO:0007669"/>
    <property type="project" value="TreeGrafter"/>
</dbReference>
<keyword evidence="4 10" id="KW-0808">Transferase</keyword>
<evidence type="ECO:0000256" key="3">
    <source>
        <dbReference type="ARBA" id="ARBA00005842"/>
    </source>
</evidence>
<comment type="function">
    <text evidence="2 10 12">Catalyzes the transfer of a dimethylallyl group onto the adenine at position 37 in tRNAs that read codons beginning with uridine, leading to the formation of N6-(dimethylallyl)adenosine (i(6)A).</text>
</comment>
<dbReference type="HOGENOM" id="CLU_032616_0_2_12"/>
<gene>
    <name evidence="14" type="primary">miaA-1</name>
    <name evidence="10" type="synonym">miaA</name>
    <name evidence="14" type="ORF">TPE_0027</name>
</gene>
<dbReference type="Gene3D" id="1.10.20.140">
    <property type="match status" value="1"/>
</dbReference>
<evidence type="ECO:0000256" key="7">
    <source>
        <dbReference type="ARBA" id="ARBA00022840"/>
    </source>
</evidence>
<feature type="binding site" evidence="10">
    <location>
        <begin position="16"/>
        <end position="21"/>
    </location>
    <ligand>
        <name>substrate</name>
    </ligand>
</feature>
<dbReference type="NCBIfam" id="TIGR00174">
    <property type="entry name" value="miaA"/>
    <property type="match status" value="1"/>
</dbReference>
<feature type="binding site" evidence="10">
    <location>
        <begin position="14"/>
        <end position="21"/>
    </location>
    <ligand>
        <name>ATP</name>
        <dbReference type="ChEBI" id="CHEBI:30616"/>
    </ligand>
</feature>
<dbReference type="PATRIC" id="fig|1291379.3.peg.25"/>
<evidence type="ECO:0000256" key="2">
    <source>
        <dbReference type="ARBA" id="ARBA00003213"/>
    </source>
</evidence>
<feature type="site" description="Interaction with substrate tRNA" evidence="10">
    <location>
        <position position="121"/>
    </location>
</feature>
<dbReference type="PANTHER" id="PTHR11088">
    <property type="entry name" value="TRNA DIMETHYLALLYLTRANSFERASE"/>
    <property type="match status" value="1"/>
</dbReference>
<dbReference type="Gene3D" id="3.40.50.300">
    <property type="entry name" value="P-loop containing nucleotide triphosphate hydrolases"/>
    <property type="match status" value="1"/>
</dbReference>
<evidence type="ECO:0000256" key="5">
    <source>
        <dbReference type="ARBA" id="ARBA00022694"/>
    </source>
</evidence>
<dbReference type="AlphaFoldDB" id="S5ZR73"/>
<dbReference type="GO" id="GO:0005524">
    <property type="term" value="F:ATP binding"/>
    <property type="evidence" value="ECO:0007669"/>
    <property type="project" value="UniProtKB-UniRule"/>
</dbReference>
<proteinExistence type="inferred from homology"/>
<dbReference type="Proteomes" id="UP000015620">
    <property type="component" value="Chromosome"/>
</dbReference>
<dbReference type="STRING" id="1291379.TPE_0027"/>
<name>S5ZR73_9SPIR</name>
<reference evidence="14 15" key="1">
    <citation type="journal article" date="2013" name="PLoS ONE">
        <title>Genome-Wide Relatedness of Treponema pedis, from Gingiva and Necrotic Skin Lesions of Pigs, with the Human Oral Pathogen Treponema denticola.</title>
        <authorList>
            <person name="Svartstrom O."/>
            <person name="Mushtaq M."/>
            <person name="Pringle M."/>
            <person name="Segerman B."/>
        </authorList>
    </citation>
    <scope>NUCLEOTIDE SEQUENCE [LARGE SCALE GENOMIC DNA]</scope>
    <source>
        <strain evidence="14">T A4</strain>
    </source>
</reference>
<organism evidence="14 15">
    <name type="scientific">Treponema pedis str. T A4</name>
    <dbReference type="NCBI Taxonomy" id="1291379"/>
    <lineage>
        <taxon>Bacteria</taxon>
        <taxon>Pseudomonadati</taxon>
        <taxon>Spirochaetota</taxon>
        <taxon>Spirochaetia</taxon>
        <taxon>Spirochaetales</taxon>
        <taxon>Treponemataceae</taxon>
        <taxon>Treponema</taxon>
    </lineage>
</organism>
<evidence type="ECO:0000256" key="8">
    <source>
        <dbReference type="ARBA" id="ARBA00022842"/>
    </source>
</evidence>
<dbReference type="InterPro" id="IPR018022">
    <property type="entry name" value="IPT"/>
</dbReference>
<evidence type="ECO:0000313" key="14">
    <source>
        <dbReference type="EMBL" id="AGT42530.1"/>
    </source>
</evidence>
<dbReference type="KEGG" id="tped:TPE_0027"/>
<evidence type="ECO:0000313" key="15">
    <source>
        <dbReference type="Proteomes" id="UP000015620"/>
    </source>
</evidence>
<keyword evidence="6 10" id="KW-0547">Nucleotide-binding</keyword>
<dbReference type="EMBL" id="CP004120">
    <property type="protein sequence ID" value="AGT42530.1"/>
    <property type="molecule type" value="Genomic_DNA"/>
</dbReference>
<evidence type="ECO:0000256" key="1">
    <source>
        <dbReference type="ARBA" id="ARBA00001946"/>
    </source>
</evidence>
<evidence type="ECO:0000256" key="11">
    <source>
        <dbReference type="RuleBase" id="RU003783"/>
    </source>
</evidence>
<evidence type="ECO:0000256" key="9">
    <source>
        <dbReference type="ARBA" id="ARBA00049563"/>
    </source>
</evidence>
<keyword evidence="7 10" id="KW-0067">ATP-binding</keyword>
<evidence type="ECO:0000256" key="10">
    <source>
        <dbReference type="HAMAP-Rule" id="MF_00185"/>
    </source>
</evidence>
<dbReference type="InterPro" id="IPR027417">
    <property type="entry name" value="P-loop_NTPase"/>
</dbReference>
<dbReference type="HAMAP" id="MF_00185">
    <property type="entry name" value="IPP_trans"/>
    <property type="match status" value="1"/>
</dbReference>
<comment type="subunit">
    <text evidence="10">Monomer.</text>
</comment>
<comment type="catalytic activity">
    <reaction evidence="9 10 11">
        <text>adenosine(37) in tRNA + dimethylallyl diphosphate = N(6)-dimethylallyladenosine(37) in tRNA + diphosphate</text>
        <dbReference type="Rhea" id="RHEA:26482"/>
        <dbReference type="Rhea" id="RHEA-COMP:10162"/>
        <dbReference type="Rhea" id="RHEA-COMP:10375"/>
        <dbReference type="ChEBI" id="CHEBI:33019"/>
        <dbReference type="ChEBI" id="CHEBI:57623"/>
        <dbReference type="ChEBI" id="CHEBI:74411"/>
        <dbReference type="ChEBI" id="CHEBI:74415"/>
        <dbReference type="EC" id="2.5.1.75"/>
    </reaction>
</comment>
<comment type="similarity">
    <text evidence="3 10 13">Belongs to the IPP transferase family.</text>
</comment>
<evidence type="ECO:0000256" key="6">
    <source>
        <dbReference type="ARBA" id="ARBA00022741"/>
    </source>
</evidence>
<dbReference type="Pfam" id="PF01715">
    <property type="entry name" value="IPPT"/>
    <property type="match status" value="1"/>
</dbReference>
<accession>S5ZR73</accession>
<feature type="region of interest" description="Interaction with substrate tRNA" evidence="10">
    <location>
        <begin position="55"/>
        <end position="58"/>
    </location>
</feature>
<dbReference type="FunFam" id="1.10.20.140:FF:000001">
    <property type="entry name" value="tRNA dimethylallyltransferase"/>
    <property type="match status" value="1"/>
</dbReference>
<keyword evidence="5 10" id="KW-0819">tRNA processing</keyword>
<sequence>MQGIPPIPVLVFFGATASGKTGISSEIFSYKHSKNFSDNEAASELSGCAEIISADSVQVYKYLRIGSARPSEEILADLPHHLIAVKEPDEEFSAADFVSEADKLCLQIFERGKLPVLLGGTAFFLKNFMYGLPVTPKADPAVREALQKRAKKEGAKILLEELKKIDPASAERLHPNDEYRIIRALEVYASSGKPLSTFHLPDTYRNKYDFFTVSIDRPREILYGKIEKRVDEMIAEGLIDEVKNLYAAGYTSESPALKAIGYREFFTAEHKLKRECEIPEIVNSIKQNTKHYAKRQETFFKALSGVSHYNAENASSLFKLYNDILCFYKKHFKN</sequence>
<comment type="caution">
    <text evidence="10">Lacks conserved residue(s) required for the propagation of feature annotation.</text>
</comment>
<protein>
    <recommendedName>
        <fullName evidence="10">tRNA dimethylallyltransferase</fullName>
        <ecNumber evidence="10">2.5.1.75</ecNumber>
    </recommendedName>
    <alternativeName>
        <fullName evidence="10">Dimethylallyl diphosphate:tRNA dimethylallyltransferase</fullName>
        <shortName evidence="10">DMAPP:tRNA dimethylallyltransferase</shortName>
        <shortName evidence="10">DMATase</shortName>
    </alternativeName>
    <alternativeName>
        <fullName evidence="10">Isopentenyl-diphosphate:tRNA isopentenyltransferase</fullName>
        <shortName evidence="10">IPP transferase</shortName>
        <shortName evidence="10">IPPT</shortName>
        <shortName evidence="10">IPTase</shortName>
    </alternativeName>
</protein>
<dbReference type="GO" id="GO:0052381">
    <property type="term" value="F:tRNA dimethylallyltransferase activity"/>
    <property type="evidence" value="ECO:0007669"/>
    <property type="project" value="UniProtKB-UniRule"/>
</dbReference>
<dbReference type="EC" id="2.5.1.75" evidence="10"/>
<evidence type="ECO:0000256" key="13">
    <source>
        <dbReference type="RuleBase" id="RU003785"/>
    </source>
</evidence>